<dbReference type="InterPro" id="IPR000719">
    <property type="entry name" value="Prot_kinase_dom"/>
</dbReference>
<dbReference type="InterPro" id="IPR008266">
    <property type="entry name" value="Tyr_kinase_AS"/>
</dbReference>
<dbReference type="PANTHER" id="PTHR38248">
    <property type="entry name" value="FUNK1 6"/>
    <property type="match status" value="1"/>
</dbReference>
<feature type="region of interest" description="Disordered" evidence="1">
    <location>
        <begin position="814"/>
        <end position="859"/>
    </location>
</feature>
<feature type="compositionally biased region" description="Polar residues" evidence="1">
    <location>
        <begin position="848"/>
        <end position="859"/>
    </location>
</feature>
<dbReference type="OrthoDB" id="5584477at2759"/>
<evidence type="ECO:0000313" key="3">
    <source>
        <dbReference type="EMBL" id="KLO05872.1"/>
    </source>
</evidence>
<protein>
    <recommendedName>
        <fullName evidence="2">Protein kinase domain-containing protein</fullName>
    </recommendedName>
</protein>
<dbReference type="SUPFAM" id="SSF56112">
    <property type="entry name" value="Protein kinase-like (PK-like)"/>
    <property type="match status" value="1"/>
</dbReference>
<evidence type="ECO:0000259" key="2">
    <source>
        <dbReference type="PROSITE" id="PS50011"/>
    </source>
</evidence>
<feature type="region of interest" description="Disordered" evidence="1">
    <location>
        <begin position="739"/>
        <end position="773"/>
    </location>
</feature>
<dbReference type="PROSITE" id="PS00109">
    <property type="entry name" value="PROTEIN_KINASE_TYR"/>
    <property type="match status" value="1"/>
</dbReference>
<dbReference type="Gene3D" id="1.10.510.10">
    <property type="entry name" value="Transferase(Phosphotransferase) domain 1"/>
    <property type="match status" value="1"/>
</dbReference>
<gene>
    <name evidence="3" type="ORF">SCHPADRAFT_946555</name>
</gene>
<name>A0A0H2R3F3_9AGAM</name>
<dbReference type="GO" id="GO:0004672">
    <property type="term" value="F:protein kinase activity"/>
    <property type="evidence" value="ECO:0007669"/>
    <property type="project" value="InterPro"/>
</dbReference>
<feature type="region of interest" description="Disordered" evidence="1">
    <location>
        <begin position="422"/>
        <end position="442"/>
    </location>
</feature>
<proteinExistence type="predicted"/>
<accession>A0A0H2R3F3</accession>
<dbReference type="STRING" id="27342.A0A0H2R3F3"/>
<dbReference type="Pfam" id="PF17667">
    <property type="entry name" value="Pkinase_fungal"/>
    <property type="match status" value="1"/>
</dbReference>
<feature type="compositionally biased region" description="Acidic residues" evidence="1">
    <location>
        <begin position="761"/>
        <end position="773"/>
    </location>
</feature>
<dbReference type="InterPro" id="IPR040976">
    <property type="entry name" value="Pkinase_fungal"/>
</dbReference>
<dbReference type="EMBL" id="KQ086259">
    <property type="protein sequence ID" value="KLO05872.1"/>
    <property type="molecule type" value="Genomic_DNA"/>
</dbReference>
<dbReference type="InParanoid" id="A0A0H2R3F3"/>
<dbReference type="Proteomes" id="UP000053477">
    <property type="component" value="Unassembled WGS sequence"/>
</dbReference>
<feature type="domain" description="Protein kinase" evidence="2">
    <location>
        <begin position="320"/>
        <end position="658"/>
    </location>
</feature>
<dbReference type="PROSITE" id="PS50011">
    <property type="entry name" value="PROTEIN_KINASE_DOM"/>
    <property type="match status" value="1"/>
</dbReference>
<feature type="compositionally biased region" description="Basic and acidic residues" evidence="1">
    <location>
        <begin position="750"/>
        <end position="760"/>
    </location>
</feature>
<dbReference type="InterPro" id="IPR011009">
    <property type="entry name" value="Kinase-like_dom_sf"/>
</dbReference>
<sequence length="859" mass="97309">MDALNFSIEPIPNPAAESRHDSAVSNTPRKANRRAQLPAYSKGKLEKDVIKETHEAVDKSENATMSKTIICNIHPLPQLVIPDSALDMSVKEMLEGLKEEGFYVESRWVGWKDDKSMSEQDVCAYFNKLADAVDRMREARKNRSIPNAPLASDDGAPSQSANVVGPKLRWSFAAMNKPLHGDQMKRKPDLICIREGDPAEWYYVHACVEKKPETMDALEALRQGRGVAKIMFRAQQNRRFVIGCTVAGDAIELTYTDRSGTFTSGMLKIHENPEDLVRVAVGLTLIEPQDLGYDTTLSIIEGAGEVTVCGTVYKVRRNIFAESSIEGRGTMCFEVQDPQKEGSTYVLKDAWVDVTRDHKEADILKNLNDLGITNIPKVVASEIVRINGRDDSTKYIRQKLQHRGCLARKIPHPKPDTRAKAAKEVGENTAEDGKAAHEKPKMKKKLELAKRRRRNKKLHPLRNHHRIIMDPYGKEFCKFRCLEEFLLAVKDIVSVIKQLYDNNYLHRDVSINNVVLAEREEDAFQSVYKRLQGFLIDYDYALWLGRDGPRKGVKVPVTGTVPFMAVDLLEHFDGTYAHDYQHDLESLFYVICWICTVHSGPNGKCRSVEEIVKSNIYSWNVHDFSEKNLKQIARTKSALTKIKETFRTSIEEDFHPYFAPIFDCLCDMRDCLFPTKMDEDDHEIVILAANKLKERKDAEGIRKFRKKHLKLPHAERDSNVVFDELFAVIDDARETLSEEHRLKKVYPPPPEKDVPPKEKHEEDDDDDDDKEYDDDVLFDLDDMAFIDATDGTGVIQSVGDGANIQFVALPLTKEGKGKSRTGGSIPQAGFVPSSSGSKRKATEEIFPSSRSSRQRTNPE</sequence>
<dbReference type="PANTHER" id="PTHR38248:SF2">
    <property type="entry name" value="FUNK1 11"/>
    <property type="match status" value="1"/>
</dbReference>
<keyword evidence="4" id="KW-1185">Reference proteome</keyword>
<reference evidence="3 4" key="1">
    <citation type="submission" date="2015-04" db="EMBL/GenBank/DDBJ databases">
        <title>Complete genome sequence of Schizopora paradoxa KUC8140, a cosmopolitan wood degrader in East Asia.</title>
        <authorList>
            <consortium name="DOE Joint Genome Institute"/>
            <person name="Min B."/>
            <person name="Park H."/>
            <person name="Jang Y."/>
            <person name="Kim J.-J."/>
            <person name="Kim K.H."/>
            <person name="Pangilinan J."/>
            <person name="Lipzen A."/>
            <person name="Riley R."/>
            <person name="Grigoriev I.V."/>
            <person name="Spatafora J.W."/>
            <person name="Choi I.-G."/>
        </authorList>
    </citation>
    <scope>NUCLEOTIDE SEQUENCE [LARGE SCALE GENOMIC DNA]</scope>
    <source>
        <strain evidence="3 4">KUC8140</strain>
    </source>
</reference>
<evidence type="ECO:0000256" key="1">
    <source>
        <dbReference type="SAM" id="MobiDB-lite"/>
    </source>
</evidence>
<dbReference type="AlphaFoldDB" id="A0A0H2R3F3"/>
<evidence type="ECO:0000313" key="4">
    <source>
        <dbReference type="Proteomes" id="UP000053477"/>
    </source>
</evidence>
<feature type="region of interest" description="Disordered" evidence="1">
    <location>
        <begin position="1"/>
        <end position="38"/>
    </location>
</feature>
<dbReference type="GO" id="GO:0005524">
    <property type="term" value="F:ATP binding"/>
    <property type="evidence" value="ECO:0007669"/>
    <property type="project" value="InterPro"/>
</dbReference>
<organism evidence="3 4">
    <name type="scientific">Schizopora paradoxa</name>
    <dbReference type="NCBI Taxonomy" id="27342"/>
    <lineage>
        <taxon>Eukaryota</taxon>
        <taxon>Fungi</taxon>
        <taxon>Dikarya</taxon>
        <taxon>Basidiomycota</taxon>
        <taxon>Agaricomycotina</taxon>
        <taxon>Agaricomycetes</taxon>
        <taxon>Hymenochaetales</taxon>
        <taxon>Schizoporaceae</taxon>
        <taxon>Schizopora</taxon>
    </lineage>
</organism>